<dbReference type="InterPro" id="IPR050794">
    <property type="entry name" value="CPA2_transporter"/>
</dbReference>
<dbReference type="Pfam" id="PF23256">
    <property type="entry name" value="CHX17_2nd"/>
    <property type="match status" value="1"/>
</dbReference>
<evidence type="ECO:0000313" key="14">
    <source>
        <dbReference type="EMBL" id="KAE8038267.1"/>
    </source>
</evidence>
<feature type="domain" description="Cation/H(+) antiporter central" evidence="12">
    <location>
        <begin position="476"/>
        <end position="611"/>
    </location>
</feature>
<keyword evidence="5" id="KW-0630">Potassium</keyword>
<evidence type="ECO:0000259" key="12">
    <source>
        <dbReference type="Pfam" id="PF23256"/>
    </source>
</evidence>
<evidence type="ECO:0000313" key="15">
    <source>
        <dbReference type="Proteomes" id="UP000327013"/>
    </source>
</evidence>
<evidence type="ECO:0000256" key="8">
    <source>
        <dbReference type="ARBA" id="ARBA00023136"/>
    </source>
</evidence>
<dbReference type="InterPro" id="IPR057291">
    <property type="entry name" value="CHX17_2nd"/>
</dbReference>
<dbReference type="OrthoDB" id="754456at2759"/>
<evidence type="ECO:0000256" key="3">
    <source>
        <dbReference type="ARBA" id="ARBA00022538"/>
    </source>
</evidence>
<feature type="transmembrane region" description="Helical" evidence="10">
    <location>
        <begin position="140"/>
        <end position="165"/>
    </location>
</feature>
<protein>
    <submittedName>
        <fullName evidence="14">Uncharacterized protein</fullName>
    </submittedName>
</protein>
<dbReference type="PANTHER" id="PTHR32468:SF145">
    <property type="entry name" value="CATION_H(+) ANTIPORTER 28"/>
    <property type="match status" value="1"/>
</dbReference>
<evidence type="ECO:0000256" key="10">
    <source>
        <dbReference type="SAM" id="Phobius"/>
    </source>
</evidence>
<evidence type="ECO:0000256" key="9">
    <source>
        <dbReference type="ARBA" id="ARBA00038341"/>
    </source>
</evidence>
<comment type="subcellular location">
    <subcellularLocation>
        <location evidence="1">Membrane</location>
        <topology evidence="1">Multi-pass membrane protein</topology>
    </subcellularLocation>
</comment>
<dbReference type="GO" id="GO:0012505">
    <property type="term" value="C:endomembrane system"/>
    <property type="evidence" value="ECO:0007669"/>
    <property type="project" value="TreeGrafter"/>
</dbReference>
<feature type="domain" description="Cation/H(+) antiporter C-terminal" evidence="13">
    <location>
        <begin position="617"/>
        <end position="777"/>
    </location>
</feature>
<evidence type="ECO:0000256" key="6">
    <source>
        <dbReference type="ARBA" id="ARBA00022989"/>
    </source>
</evidence>
<dbReference type="AlphaFoldDB" id="A0A660KPC3"/>
<evidence type="ECO:0000259" key="11">
    <source>
        <dbReference type="Pfam" id="PF00999"/>
    </source>
</evidence>
<sequence>MEDVGGADLEDPCEGRLSAIFARAAKHVFGFFLMVVFCNLTHYFLRPFSQPRITSETLVGLLFGNLGIVHHLFDKSSAQVLRFIIDFGMICYMFVLGIEMDPYVLFKPPTREAKVAYAGIFSTFILACSFIPFLNFSEKYNTLCILALSTSLSSTASPVLTRLITSCKIGKSDIGRFVIAAGMHSDFISTLIISIGYIIYPIRGKEPAGKISRPREIIEMSSSLMLQILVSAKVSPVVMNWVNNENPQGKPMKGAHLVLSIAFMVLVCSCSTVYGYSSVLSAFMAGIFFPSDGRVSKWVIAKVNYLLNTIFYPIFFIWMGFEADFRDFQPRHPGTWERLVVLIVIPTVGKVAGTVVSGVLLGFHWPESIALGLLLATKGHYQIYMAIAAKSFGITSTSTSIVMVIAVFFTVVYTPAVVAHIIKRARKRAPTHRMALQWLDPTNELRVLLCVHGPQNVPAAINFMEISRGTAEPGTVVFVTDMIELTDEIAATLVQGDGVDTVAVTDKCVTEMRDQVTTAVQAYVEQNAEGLKLRRMLALSTFNGMASDVCILAEELMLTLIILPFHKSQRADGTLDAGHSGFRYVNRKVLRSAPCSVGILVDRGLGLIEKISRSYVSLNVAVIFIGGKDDREALAYAGRVARHPGVKLTVIRFLVETNVENTGRSRAGNYRINIAEQEEEMKLDDECFAEFYERHVAGGHVAYTEKHHASSAETYSTLRSLEGHFALIIVGRGGRVNSLLTVGMNDWEQCPELGPIGDVLSGSDFSVKTSVLIIQQHNVRGELDGLDDDFSIM</sequence>
<name>A0A660KPC3_9ROSI</name>
<feature type="transmembrane region" description="Helical" evidence="10">
    <location>
        <begin position="79"/>
        <end position="95"/>
    </location>
</feature>
<keyword evidence="8 10" id="KW-0472">Membrane</keyword>
<dbReference type="GO" id="GO:0015297">
    <property type="term" value="F:antiporter activity"/>
    <property type="evidence" value="ECO:0007669"/>
    <property type="project" value="InterPro"/>
</dbReference>
<feature type="transmembrane region" description="Helical" evidence="10">
    <location>
        <begin position="115"/>
        <end position="134"/>
    </location>
</feature>
<dbReference type="InterPro" id="IPR006153">
    <property type="entry name" value="Cation/H_exchanger_TM"/>
</dbReference>
<feature type="transmembrane region" description="Helical" evidence="10">
    <location>
        <begin position="339"/>
        <end position="363"/>
    </location>
</feature>
<proteinExistence type="inferred from homology"/>
<comment type="similarity">
    <text evidence="9">Belongs to the monovalent cation:proton antiporter 2 (CPA2) transporter (TC 2.A.37) family. CHX (TC 2.A.37.4) subfamily.</text>
</comment>
<dbReference type="PANTHER" id="PTHR32468">
    <property type="entry name" value="CATION/H + ANTIPORTER"/>
    <property type="match status" value="1"/>
</dbReference>
<evidence type="ECO:0000256" key="4">
    <source>
        <dbReference type="ARBA" id="ARBA00022692"/>
    </source>
</evidence>
<dbReference type="EMBL" id="CM017324">
    <property type="protein sequence ID" value="KAE8038267.1"/>
    <property type="molecule type" value="Genomic_DNA"/>
</dbReference>
<dbReference type="Gene3D" id="3.40.50.12370">
    <property type="match status" value="1"/>
</dbReference>
<feature type="domain" description="Cation/H+ exchanger transmembrane" evidence="11">
    <location>
        <begin position="36"/>
        <end position="421"/>
    </location>
</feature>
<keyword evidence="6 10" id="KW-1133">Transmembrane helix</keyword>
<dbReference type="Proteomes" id="UP000327013">
    <property type="component" value="Chromosome 4"/>
</dbReference>
<evidence type="ECO:0000259" key="13">
    <source>
        <dbReference type="Pfam" id="PF23259"/>
    </source>
</evidence>
<reference evidence="14 15" key="1">
    <citation type="submission" date="2019-06" db="EMBL/GenBank/DDBJ databases">
        <title>A chromosomal-level reference genome of Carpinus fangiana (Coryloideae, Betulaceae).</title>
        <authorList>
            <person name="Yang X."/>
            <person name="Wang Z."/>
            <person name="Zhang L."/>
            <person name="Hao G."/>
            <person name="Liu J."/>
            <person name="Yang Y."/>
        </authorList>
    </citation>
    <scope>NUCLEOTIDE SEQUENCE [LARGE SCALE GENOMIC DNA]</scope>
    <source>
        <strain evidence="14">Cfa_2016G</strain>
        <tissue evidence="14">Leaf</tissue>
    </source>
</reference>
<dbReference type="GO" id="GO:0006813">
    <property type="term" value="P:potassium ion transport"/>
    <property type="evidence" value="ECO:0007669"/>
    <property type="project" value="UniProtKB-KW"/>
</dbReference>
<keyword evidence="3" id="KW-0633">Potassium transport</keyword>
<gene>
    <name evidence="14" type="ORF">FH972_010793</name>
</gene>
<feature type="transmembrane region" description="Helical" evidence="10">
    <location>
        <begin position="27"/>
        <end position="45"/>
    </location>
</feature>
<dbReference type="GO" id="GO:1902600">
    <property type="term" value="P:proton transmembrane transport"/>
    <property type="evidence" value="ECO:0007669"/>
    <property type="project" value="InterPro"/>
</dbReference>
<feature type="transmembrane region" description="Helical" evidence="10">
    <location>
        <begin position="254"/>
        <end position="276"/>
    </location>
</feature>
<evidence type="ECO:0000256" key="5">
    <source>
        <dbReference type="ARBA" id="ARBA00022958"/>
    </source>
</evidence>
<dbReference type="InterPro" id="IPR038770">
    <property type="entry name" value="Na+/solute_symporter_sf"/>
</dbReference>
<keyword evidence="7" id="KW-0406">Ion transport</keyword>
<dbReference type="GO" id="GO:0016020">
    <property type="term" value="C:membrane"/>
    <property type="evidence" value="ECO:0007669"/>
    <property type="project" value="UniProtKB-SubCell"/>
</dbReference>
<dbReference type="GO" id="GO:0006885">
    <property type="term" value="P:regulation of pH"/>
    <property type="evidence" value="ECO:0007669"/>
    <property type="project" value="TreeGrafter"/>
</dbReference>
<dbReference type="Pfam" id="PF00999">
    <property type="entry name" value="Na_H_Exchanger"/>
    <property type="match status" value="1"/>
</dbReference>
<evidence type="ECO:0000256" key="2">
    <source>
        <dbReference type="ARBA" id="ARBA00022448"/>
    </source>
</evidence>
<evidence type="ECO:0000256" key="7">
    <source>
        <dbReference type="ARBA" id="ARBA00023065"/>
    </source>
</evidence>
<feature type="transmembrane region" description="Helical" evidence="10">
    <location>
        <begin position="401"/>
        <end position="422"/>
    </location>
</feature>
<dbReference type="FunFam" id="1.20.1530.20:FF:000025">
    <property type="entry name" value="Cation/H(+) antiporter 28"/>
    <property type="match status" value="1"/>
</dbReference>
<dbReference type="Gene3D" id="1.20.1530.20">
    <property type="match status" value="1"/>
</dbReference>
<organism evidence="14 15">
    <name type="scientific">Carpinus fangiana</name>
    <dbReference type="NCBI Taxonomy" id="176857"/>
    <lineage>
        <taxon>Eukaryota</taxon>
        <taxon>Viridiplantae</taxon>
        <taxon>Streptophyta</taxon>
        <taxon>Embryophyta</taxon>
        <taxon>Tracheophyta</taxon>
        <taxon>Spermatophyta</taxon>
        <taxon>Magnoliopsida</taxon>
        <taxon>eudicotyledons</taxon>
        <taxon>Gunneridae</taxon>
        <taxon>Pentapetalae</taxon>
        <taxon>rosids</taxon>
        <taxon>fabids</taxon>
        <taxon>Fagales</taxon>
        <taxon>Betulaceae</taxon>
        <taxon>Carpinus</taxon>
    </lineage>
</organism>
<keyword evidence="4 10" id="KW-0812">Transmembrane</keyword>
<feature type="transmembrane region" description="Helical" evidence="10">
    <location>
        <begin position="177"/>
        <end position="200"/>
    </location>
</feature>
<keyword evidence="15" id="KW-1185">Reference proteome</keyword>
<evidence type="ECO:0000256" key="1">
    <source>
        <dbReference type="ARBA" id="ARBA00004141"/>
    </source>
</evidence>
<dbReference type="Pfam" id="PF23259">
    <property type="entry name" value="CHX17_C"/>
    <property type="match status" value="1"/>
</dbReference>
<keyword evidence="2" id="KW-0813">Transport</keyword>
<accession>A0A660KPC3</accession>
<feature type="transmembrane region" description="Helical" evidence="10">
    <location>
        <begin position="296"/>
        <end position="318"/>
    </location>
</feature>
<dbReference type="InterPro" id="IPR057290">
    <property type="entry name" value="CHX17_C"/>
</dbReference>